<feature type="transmembrane region" description="Helical" evidence="8">
    <location>
        <begin position="102"/>
        <end position="125"/>
    </location>
</feature>
<evidence type="ECO:0000256" key="8">
    <source>
        <dbReference type="SAM" id="Phobius"/>
    </source>
</evidence>
<dbReference type="InterPro" id="IPR026234">
    <property type="entry name" value="MRGPCRFAMILY"/>
</dbReference>
<keyword evidence="7" id="KW-0807">Transducer</keyword>
<keyword evidence="3 8" id="KW-1133">Transmembrane helix</keyword>
<evidence type="ECO:0000256" key="3">
    <source>
        <dbReference type="ARBA" id="ARBA00022989"/>
    </source>
</evidence>
<organism evidence="9 10">
    <name type="scientific">Hirundo rustica rustica</name>
    <dbReference type="NCBI Taxonomy" id="333673"/>
    <lineage>
        <taxon>Eukaryota</taxon>
        <taxon>Metazoa</taxon>
        <taxon>Chordata</taxon>
        <taxon>Craniata</taxon>
        <taxon>Vertebrata</taxon>
        <taxon>Euteleostomi</taxon>
        <taxon>Archelosauria</taxon>
        <taxon>Archosauria</taxon>
        <taxon>Dinosauria</taxon>
        <taxon>Saurischia</taxon>
        <taxon>Theropoda</taxon>
        <taxon>Coelurosauria</taxon>
        <taxon>Aves</taxon>
        <taxon>Neognathae</taxon>
        <taxon>Neoaves</taxon>
        <taxon>Telluraves</taxon>
        <taxon>Australaves</taxon>
        <taxon>Passeriformes</taxon>
        <taxon>Sylvioidea</taxon>
        <taxon>Hirundinidae</taxon>
        <taxon>Hirundo</taxon>
    </lineage>
</organism>
<feature type="transmembrane region" description="Helical" evidence="8">
    <location>
        <begin position="24"/>
        <end position="47"/>
    </location>
</feature>
<gene>
    <name evidence="9" type="ORF">DUI87_25539</name>
</gene>
<feature type="transmembrane region" description="Helical" evidence="8">
    <location>
        <begin position="137"/>
        <end position="159"/>
    </location>
</feature>
<dbReference type="EMBL" id="QRBI01000154">
    <property type="protein sequence ID" value="RMB98061.1"/>
    <property type="molecule type" value="Genomic_DNA"/>
</dbReference>
<dbReference type="GO" id="GO:0004930">
    <property type="term" value="F:G protein-coupled receptor activity"/>
    <property type="evidence" value="ECO:0007669"/>
    <property type="project" value="UniProtKB-KW"/>
</dbReference>
<dbReference type="Gene3D" id="1.20.1070.10">
    <property type="entry name" value="Rhodopsin 7-helix transmembrane proteins"/>
    <property type="match status" value="1"/>
</dbReference>
<dbReference type="GO" id="GO:0005886">
    <property type="term" value="C:plasma membrane"/>
    <property type="evidence" value="ECO:0007669"/>
    <property type="project" value="TreeGrafter"/>
</dbReference>
<evidence type="ECO:0000256" key="1">
    <source>
        <dbReference type="ARBA" id="ARBA00004141"/>
    </source>
</evidence>
<dbReference type="OrthoDB" id="9212336at2759"/>
<accession>A0A3M0JA76</accession>
<sequence>MLIEYYVCDHVNETLLSLKHRNAYIFDLAFTDFLFLLFTVPSTLLFLVEDISCSSIVPLLFLSFLFQLSVVSLYWELFRLARTSNILDMCRFCCRCDLSERLLWLVGAVKFWAFFAPFTVIPALTNLCPSQQQEPCQAALISVYTLILLLFVAPLVISSTIKFFKAKRGSKKQELKRRDIVIFLMVLFIFPLSLCNFLHHLGYRVVSSQVFFLLNCIQSSIKPFIYFVVGRCWNHFTWRSFRLSLWRVFDEQEEEDAHSNDVPTHKEV</sequence>
<evidence type="ECO:0000256" key="7">
    <source>
        <dbReference type="ARBA" id="ARBA00023224"/>
    </source>
</evidence>
<evidence type="ECO:0000313" key="10">
    <source>
        <dbReference type="Proteomes" id="UP000269221"/>
    </source>
</evidence>
<proteinExistence type="predicted"/>
<evidence type="ECO:0008006" key="11">
    <source>
        <dbReference type="Google" id="ProtNLM"/>
    </source>
</evidence>
<evidence type="ECO:0000256" key="5">
    <source>
        <dbReference type="ARBA" id="ARBA00023136"/>
    </source>
</evidence>
<evidence type="ECO:0000256" key="4">
    <source>
        <dbReference type="ARBA" id="ARBA00023040"/>
    </source>
</evidence>
<dbReference type="PANTHER" id="PTHR11334">
    <property type="entry name" value="MAS-RELATED G-PROTEIN COUPLED RECEPTOR"/>
    <property type="match status" value="1"/>
</dbReference>
<evidence type="ECO:0000313" key="9">
    <source>
        <dbReference type="EMBL" id="RMB98061.1"/>
    </source>
</evidence>
<comment type="caution">
    <text evidence="9">The sequence shown here is derived from an EMBL/GenBank/DDBJ whole genome shotgun (WGS) entry which is preliminary data.</text>
</comment>
<feature type="transmembrane region" description="Helical" evidence="8">
    <location>
        <begin position="180"/>
        <end position="199"/>
    </location>
</feature>
<evidence type="ECO:0000256" key="2">
    <source>
        <dbReference type="ARBA" id="ARBA00022692"/>
    </source>
</evidence>
<protein>
    <recommendedName>
        <fullName evidence="11">G-protein coupled receptors family 1 profile domain-containing protein</fullName>
    </recommendedName>
</protein>
<keyword evidence="2 8" id="KW-0812">Transmembrane</keyword>
<keyword evidence="5 8" id="KW-0472">Membrane</keyword>
<dbReference type="Proteomes" id="UP000269221">
    <property type="component" value="Unassembled WGS sequence"/>
</dbReference>
<comment type="subcellular location">
    <subcellularLocation>
        <location evidence="1">Membrane</location>
        <topology evidence="1">Multi-pass membrane protein</topology>
    </subcellularLocation>
</comment>
<dbReference type="PANTHER" id="PTHR11334:SF68">
    <property type="entry name" value="G-PROTEIN COUPLED RECEPTORS FAMILY 1 PROFILE DOMAIN-CONTAINING PROTEIN-RELATED"/>
    <property type="match status" value="1"/>
</dbReference>
<keyword evidence="10" id="KW-1185">Reference proteome</keyword>
<keyword evidence="4" id="KW-0297">G-protein coupled receptor</keyword>
<reference evidence="9 10" key="1">
    <citation type="submission" date="2018-07" db="EMBL/GenBank/DDBJ databases">
        <title>A high quality draft genome assembly of the barn swallow (H. rustica rustica).</title>
        <authorList>
            <person name="Formenti G."/>
            <person name="Chiara M."/>
            <person name="Poveda L."/>
            <person name="Francoijs K.-J."/>
            <person name="Bonisoli-Alquati A."/>
            <person name="Canova L."/>
            <person name="Gianfranceschi L."/>
            <person name="Horner D.S."/>
            <person name="Saino N."/>
        </authorList>
    </citation>
    <scope>NUCLEOTIDE SEQUENCE [LARGE SCALE GENOMIC DNA]</scope>
    <source>
        <strain evidence="9">Chelidonia</strain>
        <tissue evidence="9">Blood</tissue>
    </source>
</reference>
<feature type="transmembrane region" description="Helical" evidence="8">
    <location>
        <begin position="59"/>
        <end position="81"/>
    </location>
</feature>
<feature type="transmembrane region" description="Helical" evidence="8">
    <location>
        <begin position="211"/>
        <end position="229"/>
    </location>
</feature>
<dbReference type="AlphaFoldDB" id="A0A3M0JA76"/>
<keyword evidence="6" id="KW-0675">Receptor</keyword>
<name>A0A3M0JA76_HIRRU</name>
<evidence type="ECO:0000256" key="6">
    <source>
        <dbReference type="ARBA" id="ARBA00023170"/>
    </source>
</evidence>